<dbReference type="AlphaFoldDB" id="A0A2V2VKH4"/>
<protein>
    <submittedName>
        <fullName evidence="3">Uncharacterized protein</fullName>
    </submittedName>
</protein>
<feature type="compositionally biased region" description="Basic and acidic residues" evidence="1">
    <location>
        <begin position="176"/>
        <end position="194"/>
    </location>
</feature>
<accession>A0A2V2VKH4</accession>
<feature type="region of interest" description="Disordered" evidence="1">
    <location>
        <begin position="37"/>
        <end position="86"/>
    </location>
</feature>
<dbReference type="VEuPathDB" id="TriTrypDB:TCDM_08028"/>
<dbReference type="Proteomes" id="UP000246121">
    <property type="component" value="Unassembled WGS sequence"/>
</dbReference>
<dbReference type="VEuPathDB" id="TriTrypDB:TcG_01719"/>
<evidence type="ECO:0000256" key="1">
    <source>
        <dbReference type="SAM" id="MobiDB-lite"/>
    </source>
</evidence>
<gene>
    <name evidence="3" type="ORF">C4B63_19g27</name>
</gene>
<dbReference type="VEuPathDB" id="TriTrypDB:TcCL_NonESM01385"/>
<dbReference type="VEuPathDB" id="TriTrypDB:ECC02_007536"/>
<dbReference type="VEuPathDB" id="TriTrypDB:TcBrA4_0057440"/>
<reference evidence="3 4" key="1">
    <citation type="journal article" date="2018" name="Microb. Genom.">
        <title>Expanding an expanded genome: long-read sequencing of Trypanosoma cruzi.</title>
        <authorList>
            <person name="Berna L."/>
            <person name="Rodriguez M."/>
            <person name="Chiribao M.L."/>
            <person name="Parodi-Talice A."/>
            <person name="Pita S."/>
            <person name="Rijo G."/>
            <person name="Alvarez-Valin F."/>
            <person name="Robello C."/>
        </authorList>
    </citation>
    <scope>NUCLEOTIDE SEQUENCE [LARGE SCALE GENOMIC DNA]</scope>
    <source>
        <strain evidence="3 4">Dm28c</strain>
    </source>
</reference>
<keyword evidence="2" id="KW-1133">Transmembrane helix</keyword>
<organism evidence="3 4">
    <name type="scientific">Trypanosoma cruzi</name>
    <dbReference type="NCBI Taxonomy" id="5693"/>
    <lineage>
        <taxon>Eukaryota</taxon>
        <taxon>Discoba</taxon>
        <taxon>Euglenozoa</taxon>
        <taxon>Kinetoplastea</taxon>
        <taxon>Metakinetoplastina</taxon>
        <taxon>Trypanosomatida</taxon>
        <taxon>Trypanosomatidae</taxon>
        <taxon>Trypanosoma</taxon>
        <taxon>Schizotrypanum</taxon>
    </lineage>
</organism>
<feature type="transmembrane region" description="Helical" evidence="2">
    <location>
        <begin position="211"/>
        <end position="229"/>
    </location>
</feature>
<dbReference type="VEuPathDB" id="TriTrypDB:Tc_MARK_4152"/>
<dbReference type="VEuPathDB" id="TriTrypDB:TcCLB.506629.40"/>
<feature type="compositionally biased region" description="Polar residues" evidence="1">
    <location>
        <begin position="37"/>
        <end position="47"/>
    </location>
</feature>
<dbReference type="VEuPathDB" id="TriTrypDB:C3747_9g80"/>
<keyword evidence="2" id="KW-0812">Transmembrane</keyword>
<evidence type="ECO:0000256" key="2">
    <source>
        <dbReference type="SAM" id="Phobius"/>
    </source>
</evidence>
<feature type="transmembrane region" description="Helical" evidence="2">
    <location>
        <begin position="249"/>
        <end position="269"/>
    </location>
</feature>
<keyword evidence="2" id="KW-0472">Membrane</keyword>
<dbReference type="EMBL" id="PRFA01000019">
    <property type="protein sequence ID" value="PWU96196.1"/>
    <property type="molecule type" value="Genomic_DNA"/>
</dbReference>
<dbReference type="VEuPathDB" id="TriTrypDB:TcCLB.509831.33"/>
<sequence>MKHLDAVLGDMFGIEHQYHSRVALEILQKHRLGGIQSYNRNNGSQLQPVPRYRSESLYPTKAQTLSEDSATTTPMVTPSSVAPKPTKGGDNGVGDLSFAAASGLAGVALGAAATPLFSKGTSVIETEDVNEDSVELREVGEEVDIQYDSTHSPATPAARFVDHDEKHDDEEEDFNEDKAGELKEFEKEGPEKGVPKKMGSMGKAMSMMMRMRVKVMMMITTMKTIKMTMMTKTMTMMKTMMMMMMKTTMMTMMMKTMMMMMMMKTTMVMMMKTTMVMMMKTTMMMMMKTTTTMMMMKTMMITTTMMMTMMKTMTMMITMMITMMMMMMMMINRMRKTIMMGLTIDEDDKVGEVESAHQAPQQQSLRSR</sequence>
<dbReference type="VEuPathDB" id="TriTrypDB:TcYC6_0074010"/>
<comment type="caution">
    <text evidence="3">The sequence shown here is derived from an EMBL/GenBank/DDBJ whole genome shotgun (WGS) entry which is preliminary data.</text>
</comment>
<feature type="compositionally biased region" description="Polar residues" evidence="1">
    <location>
        <begin position="61"/>
        <end position="80"/>
    </location>
</feature>
<dbReference type="VEuPathDB" id="TriTrypDB:C4B63_19g27"/>
<proteinExistence type="predicted"/>
<feature type="region of interest" description="Disordered" evidence="1">
    <location>
        <begin position="165"/>
        <end position="197"/>
    </location>
</feature>
<evidence type="ECO:0000313" key="3">
    <source>
        <dbReference type="EMBL" id="PWU96196.1"/>
    </source>
</evidence>
<name>A0A2V2VKH4_TRYCR</name>
<dbReference type="VEuPathDB" id="TriTrypDB:BCY84_14764"/>
<evidence type="ECO:0000313" key="4">
    <source>
        <dbReference type="Proteomes" id="UP000246121"/>
    </source>
</evidence>